<evidence type="ECO:0000313" key="1">
    <source>
        <dbReference type="EMBL" id="WXU00068.1"/>
    </source>
</evidence>
<dbReference type="CDD" id="cd03194">
    <property type="entry name" value="GST_C_3"/>
    <property type="match status" value="1"/>
</dbReference>
<dbReference type="EMBL" id="CP138327">
    <property type="protein sequence ID" value="WXU00068.1"/>
    <property type="molecule type" value="Genomic_DNA"/>
</dbReference>
<dbReference type="InterPro" id="IPR036282">
    <property type="entry name" value="Glutathione-S-Trfase_C_sf"/>
</dbReference>
<dbReference type="SUPFAM" id="SSF47616">
    <property type="entry name" value="GST C-terminal domain-like"/>
    <property type="match status" value="1"/>
</dbReference>
<dbReference type="AlphaFoldDB" id="A0AAU6PGC7"/>
<organism evidence="1">
    <name type="scientific">Catillopecten margaritatus gill symbiont</name>
    <dbReference type="NCBI Taxonomy" id="3083288"/>
    <lineage>
        <taxon>Bacteria</taxon>
        <taxon>Pseudomonadati</taxon>
        <taxon>Pseudomonadota</taxon>
        <taxon>Gammaproteobacteria</taxon>
        <taxon>sulfur-oxidizing symbionts</taxon>
    </lineage>
</organism>
<name>A0AAU6PGC7_9GAMM</name>
<dbReference type="Gene3D" id="1.20.1050.10">
    <property type="match status" value="1"/>
</dbReference>
<accession>A0AAU6PGC7</accession>
<evidence type="ECO:0008006" key="2">
    <source>
        <dbReference type="Google" id="ProtNLM"/>
    </source>
</evidence>
<reference evidence="1" key="1">
    <citation type="submission" date="2023-10" db="EMBL/GenBank/DDBJ databases">
        <title>The first scallop-associated chemosynthetic bacterial symbiont.</title>
        <authorList>
            <person name="Lin Y.-T."/>
            <person name="Sun J."/>
            <person name="Ip J.C.-H."/>
            <person name="He X."/>
            <person name="Gao Z.-M."/>
            <person name="Perez M."/>
            <person name="Xu T."/>
            <person name="Qian P.-Y."/>
            <person name="Qiu J.-W."/>
        </authorList>
    </citation>
    <scope>NUCLEOTIDE SEQUENCE</scope>
    <source>
        <strain evidence="1">Gill1</strain>
    </source>
</reference>
<gene>
    <name evidence="1" type="ORF">Ctma_0777</name>
</gene>
<protein>
    <recommendedName>
        <fullName evidence="2">Glutathione S-transferase</fullName>
    </recommendedName>
</protein>
<proteinExistence type="predicted"/>
<sequence length="151" mass="16934">MDSLAILEYLSENYLSGAGLPNSTADRAIARSVSAEMHSSFFNIRNNLPMNCRRPLSTLSLPKETQEEVKRIANIWRQCREKYSNKGEWLFGEYSIADAMFAPVVLRFHTYGVKLDGLAQAYMQSVLQQPDIIEWIASGAAETAIIKSGEI</sequence>